<organism evidence="1 2">
    <name type="scientific">Stakelama tenebrarum</name>
    <dbReference type="NCBI Taxonomy" id="2711215"/>
    <lineage>
        <taxon>Bacteria</taxon>
        <taxon>Pseudomonadati</taxon>
        <taxon>Pseudomonadota</taxon>
        <taxon>Alphaproteobacteria</taxon>
        <taxon>Sphingomonadales</taxon>
        <taxon>Sphingomonadaceae</taxon>
        <taxon>Stakelama</taxon>
    </lineage>
</organism>
<proteinExistence type="predicted"/>
<dbReference type="RefSeq" id="WP_165326101.1">
    <property type="nucleotide sequence ID" value="NZ_CP049109.1"/>
</dbReference>
<accession>A0A6G6Y2H6</accession>
<protein>
    <submittedName>
        <fullName evidence="1">Uncharacterized protein</fullName>
    </submittedName>
</protein>
<gene>
    <name evidence="1" type="ORF">G5C33_04400</name>
</gene>
<keyword evidence="2" id="KW-1185">Reference proteome</keyword>
<evidence type="ECO:0000313" key="2">
    <source>
        <dbReference type="Proteomes" id="UP000501568"/>
    </source>
</evidence>
<dbReference type="Proteomes" id="UP000501568">
    <property type="component" value="Chromosome"/>
</dbReference>
<dbReference type="KEGG" id="spzr:G5C33_04400"/>
<evidence type="ECO:0000313" key="1">
    <source>
        <dbReference type="EMBL" id="QIG79100.1"/>
    </source>
</evidence>
<sequence length="294" mass="32629">MLIPWFALLSFQDVPPQYPGHYAATEMICPVGGETFQGPSLMHYSTFGAMPDGMPVGSILFPILLPECPSNGLPLFREFDADEAARLAPLLASEAWEAVRASETPYYRAYWLEKRLGDARNALWLLLSAGWEAKNAEDRERADRYGTEFVEQALAVTVDPSDLETIALQVRTVNALRELERFEEAEQLRTAIAIAPDAGGSGDRAARNREGWQMMLDRLAAPIARGDSSRFPIDMRGEREAAFRCIAPEREDVGEVPPLGDFEREYCATPEVAKEAKALRERLAEHASPAKSAK</sequence>
<dbReference type="AlphaFoldDB" id="A0A6G6Y2H6"/>
<dbReference type="EMBL" id="CP049109">
    <property type="protein sequence ID" value="QIG79100.1"/>
    <property type="molecule type" value="Genomic_DNA"/>
</dbReference>
<reference evidence="1 2" key="1">
    <citation type="submission" date="2020-02" db="EMBL/GenBank/DDBJ databases">
        <authorList>
            <person name="Zheng R.K."/>
            <person name="Sun C.M."/>
        </authorList>
    </citation>
    <scope>NUCLEOTIDE SEQUENCE [LARGE SCALE GENOMIC DNA]</scope>
    <source>
        <strain evidence="2">zrk23</strain>
    </source>
</reference>
<name>A0A6G6Y2H6_9SPHN</name>